<proteinExistence type="predicted"/>
<organism evidence="3">
    <name type="scientific">Candidatus Kentrum sp. SD</name>
    <dbReference type="NCBI Taxonomy" id="2126332"/>
    <lineage>
        <taxon>Bacteria</taxon>
        <taxon>Pseudomonadati</taxon>
        <taxon>Pseudomonadota</taxon>
        <taxon>Gammaproteobacteria</taxon>
        <taxon>Candidatus Kentrum</taxon>
    </lineage>
</organism>
<gene>
    <name evidence="3" type="ORF">BECKSD772D_GA0070982_11352</name>
    <name evidence="2" type="ORF">BECKSD772E_GA0070983_10262</name>
    <name evidence="1" type="ORF">BECKSD772F_GA0070984_102434</name>
</gene>
<evidence type="ECO:0000313" key="3">
    <source>
        <dbReference type="EMBL" id="VFK80634.1"/>
    </source>
</evidence>
<reference evidence="3" key="1">
    <citation type="submission" date="2019-02" db="EMBL/GenBank/DDBJ databases">
        <authorList>
            <person name="Gruber-Vodicka R. H."/>
            <person name="Seah K. B. B."/>
        </authorList>
    </citation>
    <scope>NUCLEOTIDE SEQUENCE</scope>
    <source>
        <strain evidence="3">BECK_S127</strain>
        <strain evidence="2">BECK_S1320</strain>
        <strain evidence="1">BECK_S1321</strain>
    </source>
</reference>
<dbReference type="Gene3D" id="3.90.79.10">
    <property type="entry name" value="Nucleoside Triphosphate Pyrophosphohydrolase"/>
    <property type="match status" value="1"/>
</dbReference>
<accession>A0A451BQT0</accession>
<dbReference type="EMBL" id="CAADFR010000024">
    <property type="protein sequence ID" value="VFK38461.1"/>
    <property type="molecule type" value="Genomic_DNA"/>
</dbReference>
<dbReference type="AlphaFoldDB" id="A0A451BQT0"/>
<dbReference type="EMBL" id="CAADFU010000026">
    <property type="protein sequence ID" value="VFK43458.1"/>
    <property type="molecule type" value="Genomic_DNA"/>
</dbReference>
<evidence type="ECO:0000313" key="2">
    <source>
        <dbReference type="EMBL" id="VFK43458.1"/>
    </source>
</evidence>
<protein>
    <submittedName>
        <fullName evidence="3">Predicted phosphoesterase, NUDIX family</fullName>
    </submittedName>
</protein>
<dbReference type="EMBL" id="CAADHB010000135">
    <property type="protein sequence ID" value="VFK80634.1"/>
    <property type="molecule type" value="Genomic_DNA"/>
</dbReference>
<sequence>MSKNHKDEHVLVFPSNLLKNIGYFQGLSFEINKYLNVIKPKYSSLPRSEAEENPEYKQLISYAILRHGKKIFSYKRGKLLSEKRLFDNYSIGVGGHILGNNDRDLFEEEQTKGVEREIREEIFIGTNYQSRHVALLNDDSNEIGKVHFGLIYLFDLDEANVKKKEKSINEQTFFTVQELKKNIRRYENWSRICIDNIERLTD</sequence>
<name>A0A451BQT0_9GAMM</name>
<evidence type="ECO:0000313" key="1">
    <source>
        <dbReference type="EMBL" id="VFK38461.1"/>
    </source>
</evidence>